<gene>
    <name evidence="1" type="ORF">CEXT_761941</name>
</gene>
<protein>
    <submittedName>
        <fullName evidence="1">Uncharacterized protein</fullName>
    </submittedName>
</protein>
<organism evidence="1 2">
    <name type="scientific">Caerostris extrusa</name>
    <name type="common">Bark spider</name>
    <name type="synonym">Caerostris bankana</name>
    <dbReference type="NCBI Taxonomy" id="172846"/>
    <lineage>
        <taxon>Eukaryota</taxon>
        <taxon>Metazoa</taxon>
        <taxon>Ecdysozoa</taxon>
        <taxon>Arthropoda</taxon>
        <taxon>Chelicerata</taxon>
        <taxon>Arachnida</taxon>
        <taxon>Araneae</taxon>
        <taxon>Araneomorphae</taxon>
        <taxon>Entelegynae</taxon>
        <taxon>Araneoidea</taxon>
        <taxon>Araneidae</taxon>
        <taxon>Caerostris</taxon>
    </lineage>
</organism>
<evidence type="ECO:0000313" key="1">
    <source>
        <dbReference type="EMBL" id="GIX80298.1"/>
    </source>
</evidence>
<accession>A0AAV4N8N7</accession>
<dbReference type="AlphaFoldDB" id="A0AAV4N8N7"/>
<dbReference type="EMBL" id="BPLR01003015">
    <property type="protein sequence ID" value="GIX80298.1"/>
    <property type="molecule type" value="Genomic_DNA"/>
</dbReference>
<keyword evidence="2" id="KW-1185">Reference proteome</keyword>
<name>A0AAV4N8N7_CAEEX</name>
<sequence>MEIPSLTMLFHSDKVQELVIPRKTKDMMIRIFKVERYHSFAFYLGARLAILELGTIRHISLSKFYDFCSNSFDISLSLPSVDLEKNFKEIVIGVKEKSVTIRIGIIGQILFVLVALKHAKIVSSQSDSQTNISVPTTIQQAIAGNAIVIFRFYSYLTIHNSIHLLLAHLISKNIEQYFHFEERHSITKEILNIEFFNKNQYQ</sequence>
<evidence type="ECO:0000313" key="2">
    <source>
        <dbReference type="Proteomes" id="UP001054945"/>
    </source>
</evidence>
<comment type="caution">
    <text evidence="1">The sequence shown here is derived from an EMBL/GenBank/DDBJ whole genome shotgun (WGS) entry which is preliminary data.</text>
</comment>
<proteinExistence type="predicted"/>
<dbReference type="Proteomes" id="UP001054945">
    <property type="component" value="Unassembled WGS sequence"/>
</dbReference>
<reference evidence="1 2" key="1">
    <citation type="submission" date="2021-06" db="EMBL/GenBank/DDBJ databases">
        <title>Caerostris extrusa draft genome.</title>
        <authorList>
            <person name="Kono N."/>
            <person name="Arakawa K."/>
        </authorList>
    </citation>
    <scope>NUCLEOTIDE SEQUENCE [LARGE SCALE GENOMIC DNA]</scope>
</reference>